<dbReference type="SUPFAM" id="SSF48179">
    <property type="entry name" value="6-phosphogluconate dehydrogenase C-terminal domain-like"/>
    <property type="match status" value="1"/>
</dbReference>
<reference evidence="3" key="2">
    <citation type="submission" date="2021-01" db="EMBL/GenBank/DDBJ databases">
        <authorList>
            <person name="Hahn C.R."/>
            <person name="Youssef N.H."/>
            <person name="Elshahed M."/>
        </authorList>
    </citation>
    <scope>NUCLEOTIDE SEQUENCE</scope>
    <source>
        <strain evidence="3">Zod_Metabat.24</strain>
    </source>
</reference>
<dbReference type="InterPro" id="IPR008927">
    <property type="entry name" value="6-PGluconate_DH-like_C_sf"/>
</dbReference>
<dbReference type="Gene3D" id="3.40.50.720">
    <property type="entry name" value="NAD(P)-binding Rossmann-like Domain"/>
    <property type="match status" value="1"/>
</dbReference>
<dbReference type="InterPro" id="IPR037108">
    <property type="entry name" value="TM1727-like_C_sf"/>
</dbReference>
<dbReference type="Gene3D" id="1.10.1040.20">
    <property type="entry name" value="ProC-like, C-terminal domain"/>
    <property type="match status" value="1"/>
</dbReference>
<evidence type="ECO:0000313" key="4">
    <source>
        <dbReference type="Proteomes" id="UP000809273"/>
    </source>
</evidence>
<evidence type="ECO:0000259" key="2">
    <source>
        <dbReference type="Pfam" id="PF10728"/>
    </source>
</evidence>
<feature type="domain" description="Putative oxidoreductase/dehydrogenase Rossmann-like" evidence="1">
    <location>
        <begin position="10"/>
        <end position="136"/>
    </location>
</feature>
<comment type="caution">
    <text evidence="3">The sequence shown here is derived from an EMBL/GenBank/DDBJ whole genome shotgun (WGS) entry which is preliminary data.</text>
</comment>
<sequence length="306" mass="32752">MMADKGKGVKRKIGIVGVGKVGTAIGVLLKEHGYEIAFISSTNKDKLEKASVEMGGVKTIDNPVDGNDRSVVESFHGADIIFITTPDRAIGDAAKEMAEGGCLRPGQIVLHMSGSLTSDVLAAARTSGALLASMHPLQSFADFSQAAKNIPGSIFCLEGDKDAMPPLKEIIKLLDGIELIIPKEEKPLYHAGAVVASNYLVSLVWAAVQMYAAIGMREKDAINALMPLIEGTLNNIKKLGTPKALTGPIARGDCETISDHIETIRVKVPHLMEFYRVMGMLTVDAAEKNQSTTEAILKKMRGTLRN</sequence>
<dbReference type="InterPro" id="IPR036291">
    <property type="entry name" value="NAD(P)-bd_dom_sf"/>
</dbReference>
<dbReference type="Pfam" id="PF10728">
    <property type="entry name" value="DUF2520"/>
    <property type="match status" value="1"/>
</dbReference>
<organism evidence="3 4">
    <name type="scientific">Candidatus Zymogenus saltonus</name>
    <dbReference type="NCBI Taxonomy" id="2844893"/>
    <lineage>
        <taxon>Bacteria</taxon>
        <taxon>Deltaproteobacteria</taxon>
        <taxon>Candidatus Zymogenia</taxon>
        <taxon>Candidatus Zymogeniales</taxon>
        <taxon>Candidatus Zymogenaceae</taxon>
        <taxon>Candidatus Zymogenus</taxon>
    </lineage>
</organism>
<dbReference type="PANTHER" id="PTHR40459:SF1">
    <property type="entry name" value="CONSERVED HYPOTHETICAL ALANINE AND LEUCINE RICH PROTEIN"/>
    <property type="match status" value="1"/>
</dbReference>
<gene>
    <name evidence="3" type="ORF">JW984_00810</name>
</gene>
<feature type="domain" description="DUF2520" evidence="2">
    <location>
        <begin position="154"/>
        <end position="279"/>
    </location>
</feature>
<accession>A0A9D8KAI9</accession>
<dbReference type="InterPro" id="IPR018931">
    <property type="entry name" value="DUF2520"/>
</dbReference>
<protein>
    <submittedName>
        <fullName evidence="3">DUF2520 domain-containing protein</fullName>
    </submittedName>
</protein>
<name>A0A9D8KAI9_9DELT</name>
<dbReference type="InterPro" id="IPR019665">
    <property type="entry name" value="OxRdtase/DH_put_Rossmann_dom"/>
</dbReference>
<evidence type="ECO:0000259" key="1">
    <source>
        <dbReference type="Pfam" id="PF10727"/>
    </source>
</evidence>
<dbReference type="AlphaFoldDB" id="A0A9D8KAI9"/>
<dbReference type="Pfam" id="PF10727">
    <property type="entry name" value="Rossmann-like"/>
    <property type="match status" value="1"/>
</dbReference>
<dbReference type="Proteomes" id="UP000809273">
    <property type="component" value="Unassembled WGS sequence"/>
</dbReference>
<evidence type="ECO:0000313" key="3">
    <source>
        <dbReference type="EMBL" id="MBN1571719.1"/>
    </source>
</evidence>
<dbReference type="EMBL" id="JAFGIX010000003">
    <property type="protein sequence ID" value="MBN1571719.1"/>
    <property type="molecule type" value="Genomic_DNA"/>
</dbReference>
<proteinExistence type="predicted"/>
<reference evidence="3" key="1">
    <citation type="journal article" date="2021" name="Environ. Microbiol.">
        <title>Genomic characterization of three novel Desulfobacterota classes expand the metabolic and phylogenetic diversity of the phylum.</title>
        <authorList>
            <person name="Murphy C.L."/>
            <person name="Biggerstaff J."/>
            <person name="Eichhorn A."/>
            <person name="Ewing E."/>
            <person name="Shahan R."/>
            <person name="Soriano D."/>
            <person name="Stewart S."/>
            <person name="VanMol K."/>
            <person name="Walker R."/>
            <person name="Walters P."/>
            <person name="Elshahed M.S."/>
            <person name="Youssef N.H."/>
        </authorList>
    </citation>
    <scope>NUCLEOTIDE SEQUENCE</scope>
    <source>
        <strain evidence="3">Zod_Metabat.24</strain>
    </source>
</reference>
<dbReference type="SUPFAM" id="SSF51735">
    <property type="entry name" value="NAD(P)-binding Rossmann-fold domains"/>
    <property type="match status" value="1"/>
</dbReference>
<dbReference type="PANTHER" id="PTHR40459">
    <property type="entry name" value="CONSERVED HYPOTHETICAL ALANINE AND LEUCINE RICH PROTEIN"/>
    <property type="match status" value="1"/>
</dbReference>